<evidence type="ECO:0000256" key="7">
    <source>
        <dbReference type="ARBA" id="ARBA00022781"/>
    </source>
</evidence>
<dbReference type="EMBL" id="JAALLS010000003">
    <property type="protein sequence ID" value="NGP87401.1"/>
    <property type="molecule type" value="Genomic_DNA"/>
</dbReference>
<keyword evidence="5" id="KW-0963">Cytoplasm</keyword>
<dbReference type="GO" id="GO:0005737">
    <property type="term" value="C:cytoplasm"/>
    <property type="evidence" value="ECO:0007669"/>
    <property type="project" value="UniProtKB-SubCell"/>
</dbReference>
<dbReference type="InterPro" id="IPR027417">
    <property type="entry name" value="P-loop_NTPase"/>
</dbReference>
<evidence type="ECO:0000313" key="19">
    <source>
        <dbReference type="Proteomes" id="UP000479132"/>
    </source>
</evidence>
<evidence type="ECO:0000256" key="5">
    <source>
        <dbReference type="ARBA" id="ARBA00022490"/>
    </source>
</evidence>
<dbReference type="PROSITE" id="PS00152">
    <property type="entry name" value="ATPASE_ALPHA_BETA"/>
    <property type="match status" value="1"/>
</dbReference>
<dbReference type="InterPro" id="IPR005714">
    <property type="entry name" value="ATPase_T3SS_FliI/YscN"/>
</dbReference>
<dbReference type="InterPro" id="IPR000194">
    <property type="entry name" value="ATPase_F1/V1/A1_a/bsu_nucl-bd"/>
</dbReference>
<keyword evidence="10" id="KW-1278">Translocase</keyword>
<feature type="domain" description="AAA+ ATPase" evidence="17">
    <location>
        <begin position="166"/>
        <end position="347"/>
    </location>
</feature>
<dbReference type="Pfam" id="PF00006">
    <property type="entry name" value="ATP-synt_ab"/>
    <property type="match status" value="1"/>
</dbReference>
<keyword evidence="12" id="KW-0472">Membrane</keyword>
<sequence length="444" mass="48561">MEMNSVDQISNHIGRIREELRDHPHKSKRYGKVASIVGTIIECTGLHASVGEVYGIETIMGTVIPAEVVGLKDHKALLMPYDQIKGMRSGCKVEYMGQSLTVSVGPEMLGRVVDANGDPIDQKGPMLCSDHQPVHNDPPSPVEREPIDEIMATGIRAIDGLNTIGKGQRVGLFAGSGVGKSVLLGMIAKHSDADINVIALIGERGREVQEFLDETLDDELLERSIVVAETSDKSAMSRIKAAYTATSIAEYFREQGKNVLLMMDSVTRVAMAQREVGLATGEPPTTKGYTPSVFSMLPKFLERVGKTGSGSITGIYTVLVDSDDMNEPIADAVRSILDGHIVLSRRLAHKNHYPAIDVPESISRVMPSIVTKEQRDLAGQVRDLITTYREAENLINIGAYVEGSNPKIDKAIAKREDLESFLIQDITEVDFEIDLWNAIKKIVE</sequence>
<evidence type="ECO:0000256" key="15">
    <source>
        <dbReference type="ARBA" id="ARBA00026013"/>
    </source>
</evidence>
<dbReference type="InterPro" id="IPR004100">
    <property type="entry name" value="ATPase_F1/V1/A1_a/bsu_N"/>
</dbReference>
<dbReference type="FunFam" id="3.40.50.300:FF:002432">
    <property type="entry name" value="ATP synthase subunit alpha, mitochondrial"/>
    <property type="match status" value="1"/>
</dbReference>
<keyword evidence="19" id="KW-1185">Reference proteome</keyword>
<evidence type="ECO:0000256" key="6">
    <source>
        <dbReference type="ARBA" id="ARBA00022741"/>
    </source>
</evidence>
<evidence type="ECO:0000256" key="16">
    <source>
        <dbReference type="ARBA" id="ARBA00034006"/>
    </source>
</evidence>
<dbReference type="GO" id="GO:0005524">
    <property type="term" value="F:ATP binding"/>
    <property type="evidence" value="ECO:0007669"/>
    <property type="project" value="UniProtKB-KW"/>
</dbReference>
<evidence type="ECO:0000256" key="3">
    <source>
        <dbReference type="ARBA" id="ARBA00008936"/>
    </source>
</evidence>
<comment type="subcellular location">
    <subcellularLocation>
        <location evidence="2">Cytoplasm</location>
    </subcellularLocation>
    <subcellularLocation>
        <location evidence="1">Membrane</location>
    </subcellularLocation>
</comment>
<dbReference type="NCBIfam" id="TIGR01026">
    <property type="entry name" value="fliI_yscN"/>
    <property type="match status" value="1"/>
</dbReference>
<evidence type="ECO:0000256" key="11">
    <source>
        <dbReference type="ARBA" id="ARBA00023065"/>
    </source>
</evidence>
<keyword evidence="8" id="KW-0067">ATP-binding</keyword>
<dbReference type="CDD" id="cd01136">
    <property type="entry name" value="ATPase_flagellum-secretory_path_III"/>
    <property type="match status" value="1"/>
</dbReference>
<comment type="catalytic activity">
    <reaction evidence="16">
        <text>ATP + H2O + cellular proteinSide 1 = ADP + phosphate + cellular proteinSide 2.</text>
        <dbReference type="EC" id="7.4.2.8"/>
    </reaction>
</comment>
<dbReference type="GO" id="GO:0030257">
    <property type="term" value="C:type III protein secretion system complex"/>
    <property type="evidence" value="ECO:0007669"/>
    <property type="project" value="InterPro"/>
</dbReference>
<comment type="subunit">
    <text evidence="15">F-type ATPases have 2 components, CF(1) - the catalytic core - and CF(0) - the membrane proton channel. CF(1) has five subunits: alpha(3), beta(3), gamma(1), delta(1), epsilon(1). CF(0) has four main subunits: a(1), b(1), b'(1) and c(9-12).</text>
</comment>
<dbReference type="FunFam" id="3.40.50.12240:FF:000002">
    <property type="entry name" value="Flagellum-specific ATP synthase FliI"/>
    <property type="match status" value="1"/>
</dbReference>
<dbReference type="PANTHER" id="PTHR15184:SF9">
    <property type="entry name" value="SPI-1 TYPE 3 SECRETION SYSTEM ATPASE"/>
    <property type="match status" value="1"/>
</dbReference>
<dbReference type="GO" id="GO:0016887">
    <property type="term" value="F:ATP hydrolysis activity"/>
    <property type="evidence" value="ECO:0007669"/>
    <property type="project" value="InterPro"/>
</dbReference>
<evidence type="ECO:0000256" key="4">
    <source>
        <dbReference type="ARBA" id="ARBA00022448"/>
    </source>
</evidence>
<dbReference type="Proteomes" id="UP000479132">
    <property type="component" value="Unassembled WGS sequence"/>
</dbReference>
<evidence type="ECO:0000256" key="12">
    <source>
        <dbReference type="ARBA" id="ARBA00023136"/>
    </source>
</evidence>
<dbReference type="Gene3D" id="3.40.50.12240">
    <property type="match status" value="1"/>
</dbReference>
<dbReference type="InterPro" id="IPR020003">
    <property type="entry name" value="ATPase_a/bsu_AS"/>
</dbReference>
<comment type="similarity">
    <text evidence="3">Belongs to the ATPase alpha/beta chains family.</text>
</comment>
<dbReference type="SUPFAM" id="SSF52540">
    <property type="entry name" value="P-loop containing nucleoside triphosphate hydrolases"/>
    <property type="match status" value="1"/>
</dbReference>
<evidence type="ECO:0000256" key="8">
    <source>
        <dbReference type="ARBA" id="ARBA00022840"/>
    </source>
</evidence>
<dbReference type="PANTHER" id="PTHR15184">
    <property type="entry name" value="ATP SYNTHASE"/>
    <property type="match status" value="1"/>
</dbReference>
<accession>A0A6M1T5Y6</accession>
<dbReference type="RefSeq" id="WP_165266124.1">
    <property type="nucleotide sequence ID" value="NZ_JAALLS010000003.1"/>
</dbReference>
<dbReference type="InterPro" id="IPR050053">
    <property type="entry name" value="ATPase_alpha/beta_chains"/>
</dbReference>
<dbReference type="Pfam" id="PF18269">
    <property type="entry name" value="T3SS_ATPase_C"/>
    <property type="match status" value="1"/>
</dbReference>
<dbReference type="SMART" id="SM00382">
    <property type="entry name" value="AAA"/>
    <property type="match status" value="1"/>
</dbReference>
<evidence type="ECO:0000256" key="1">
    <source>
        <dbReference type="ARBA" id="ARBA00004370"/>
    </source>
</evidence>
<dbReference type="CDD" id="cd18117">
    <property type="entry name" value="ATP-synt_flagellum-secretory_path_III_N"/>
    <property type="match status" value="1"/>
</dbReference>
<dbReference type="Pfam" id="PF02874">
    <property type="entry name" value="ATP-synt_ab_N"/>
    <property type="match status" value="1"/>
</dbReference>
<gene>
    <name evidence="18" type="ORF">G3569_03460</name>
</gene>
<proteinExistence type="inferred from homology"/>
<comment type="caution">
    <text evidence="18">The sequence shown here is derived from an EMBL/GenBank/DDBJ whole genome shotgun (WGS) entry which is preliminary data.</text>
</comment>
<evidence type="ECO:0000256" key="14">
    <source>
        <dbReference type="ARBA" id="ARBA00023310"/>
    </source>
</evidence>
<evidence type="ECO:0000256" key="9">
    <source>
        <dbReference type="ARBA" id="ARBA00022927"/>
    </source>
</evidence>
<dbReference type="InterPro" id="IPR003593">
    <property type="entry name" value="AAA+_ATPase"/>
</dbReference>
<dbReference type="GO" id="GO:0030254">
    <property type="term" value="P:protein secretion by the type III secretion system"/>
    <property type="evidence" value="ECO:0007669"/>
    <property type="project" value="InterPro"/>
</dbReference>
<keyword evidence="13" id="KW-0139">CF(1)</keyword>
<dbReference type="AlphaFoldDB" id="A0A6M1T5Y6"/>
<keyword evidence="7" id="KW-0375">Hydrogen ion transport</keyword>
<reference evidence="18 19" key="1">
    <citation type="submission" date="2020-02" db="EMBL/GenBank/DDBJ databases">
        <title>Aliifodinibius halophilus 2W32, complete genome.</title>
        <authorList>
            <person name="Li Y."/>
            <person name="Wu S."/>
        </authorList>
    </citation>
    <scope>NUCLEOTIDE SEQUENCE [LARGE SCALE GENOMIC DNA]</scope>
    <source>
        <strain evidence="18 19">2W32</strain>
    </source>
</reference>
<name>A0A6M1T5Y6_9BACT</name>
<dbReference type="GO" id="GO:0008564">
    <property type="term" value="F:protein-exporting ATPase activity"/>
    <property type="evidence" value="ECO:0007669"/>
    <property type="project" value="UniProtKB-EC"/>
</dbReference>
<dbReference type="GO" id="GO:0045259">
    <property type="term" value="C:proton-transporting ATP synthase complex"/>
    <property type="evidence" value="ECO:0007669"/>
    <property type="project" value="UniProtKB-KW"/>
</dbReference>
<keyword evidence="6" id="KW-0547">Nucleotide-binding</keyword>
<evidence type="ECO:0000256" key="2">
    <source>
        <dbReference type="ARBA" id="ARBA00004496"/>
    </source>
</evidence>
<organism evidence="18 19">
    <name type="scientific">Fodinibius halophilus</name>
    <dbReference type="NCBI Taxonomy" id="1736908"/>
    <lineage>
        <taxon>Bacteria</taxon>
        <taxon>Pseudomonadati</taxon>
        <taxon>Balneolota</taxon>
        <taxon>Balneolia</taxon>
        <taxon>Balneolales</taxon>
        <taxon>Balneolaceae</taxon>
        <taxon>Fodinibius</taxon>
    </lineage>
</organism>
<protein>
    <submittedName>
        <fullName evidence="18">FliI/YscN family ATPase</fullName>
    </submittedName>
</protein>
<dbReference type="InterPro" id="IPR040627">
    <property type="entry name" value="T3SS_ATPase_C"/>
</dbReference>
<keyword evidence="9" id="KW-0653">Protein transport</keyword>
<evidence type="ECO:0000259" key="17">
    <source>
        <dbReference type="SMART" id="SM00382"/>
    </source>
</evidence>
<keyword evidence="14" id="KW-0066">ATP synthesis</keyword>
<evidence type="ECO:0000256" key="10">
    <source>
        <dbReference type="ARBA" id="ARBA00022967"/>
    </source>
</evidence>
<dbReference type="GO" id="GO:0046933">
    <property type="term" value="F:proton-transporting ATP synthase activity, rotational mechanism"/>
    <property type="evidence" value="ECO:0007669"/>
    <property type="project" value="TreeGrafter"/>
</dbReference>
<keyword evidence="4" id="KW-0813">Transport</keyword>
<evidence type="ECO:0000256" key="13">
    <source>
        <dbReference type="ARBA" id="ARBA00023196"/>
    </source>
</evidence>
<keyword evidence="11" id="KW-0406">Ion transport</keyword>
<evidence type="ECO:0000313" key="18">
    <source>
        <dbReference type="EMBL" id="NGP87401.1"/>
    </source>
</evidence>